<comment type="caution">
    <text evidence="2">The sequence shown here is derived from an EMBL/GenBank/DDBJ whole genome shotgun (WGS) entry which is preliminary data.</text>
</comment>
<feature type="transmembrane region" description="Helical" evidence="1">
    <location>
        <begin position="20"/>
        <end position="38"/>
    </location>
</feature>
<feature type="transmembrane region" description="Helical" evidence="1">
    <location>
        <begin position="124"/>
        <end position="145"/>
    </location>
</feature>
<dbReference type="Proteomes" id="UP001166286">
    <property type="component" value="Unassembled WGS sequence"/>
</dbReference>
<dbReference type="AlphaFoldDB" id="A0AA39QYT7"/>
<evidence type="ECO:0000256" key="1">
    <source>
        <dbReference type="SAM" id="Phobius"/>
    </source>
</evidence>
<reference evidence="2" key="1">
    <citation type="submission" date="2023-03" db="EMBL/GenBank/DDBJ databases">
        <title>Complete genome of Cladonia borealis.</title>
        <authorList>
            <person name="Park H."/>
        </authorList>
    </citation>
    <scope>NUCLEOTIDE SEQUENCE</scope>
    <source>
        <strain evidence="2">ANT050790</strain>
    </source>
</reference>
<keyword evidence="1" id="KW-0472">Membrane</keyword>
<feature type="transmembrane region" description="Helical" evidence="1">
    <location>
        <begin position="50"/>
        <end position="69"/>
    </location>
</feature>
<keyword evidence="1" id="KW-1133">Transmembrane helix</keyword>
<gene>
    <name evidence="2" type="ORF">JMJ35_006330</name>
</gene>
<dbReference type="EMBL" id="JAFEKC020000013">
    <property type="protein sequence ID" value="KAK0511757.1"/>
    <property type="molecule type" value="Genomic_DNA"/>
</dbReference>
<proteinExistence type="predicted"/>
<sequence length="167" mass="19270">MPAVRIRESVAPTYLSNFRILQIIMAVIYLILICYAGVHHGYWNSLVQPLGFGISTSLATILVSIPSILKQSITTKTAVRGHFIHFLRIISEFIMMALWIASFITMLLPKGKDFRVLFDKPPHIVWGVAIAIAILEAMSFVWSLVLQLRRRYHWLEFITPSEWFWKP</sequence>
<accession>A0AA39QYT7</accession>
<keyword evidence="1" id="KW-0812">Transmembrane</keyword>
<protein>
    <submittedName>
        <fullName evidence="2">Uncharacterized protein</fullName>
    </submittedName>
</protein>
<feature type="transmembrane region" description="Helical" evidence="1">
    <location>
        <begin position="89"/>
        <end position="108"/>
    </location>
</feature>
<evidence type="ECO:0000313" key="3">
    <source>
        <dbReference type="Proteomes" id="UP001166286"/>
    </source>
</evidence>
<organism evidence="2 3">
    <name type="scientific">Cladonia borealis</name>
    <dbReference type="NCBI Taxonomy" id="184061"/>
    <lineage>
        <taxon>Eukaryota</taxon>
        <taxon>Fungi</taxon>
        <taxon>Dikarya</taxon>
        <taxon>Ascomycota</taxon>
        <taxon>Pezizomycotina</taxon>
        <taxon>Lecanoromycetes</taxon>
        <taxon>OSLEUM clade</taxon>
        <taxon>Lecanoromycetidae</taxon>
        <taxon>Lecanorales</taxon>
        <taxon>Lecanorineae</taxon>
        <taxon>Cladoniaceae</taxon>
        <taxon>Cladonia</taxon>
    </lineage>
</organism>
<evidence type="ECO:0000313" key="2">
    <source>
        <dbReference type="EMBL" id="KAK0511757.1"/>
    </source>
</evidence>
<name>A0AA39QYT7_9LECA</name>
<keyword evidence="3" id="KW-1185">Reference proteome</keyword>